<sequence length="379" mass="43113">MPMLLTHNDALRSLRIERSQYSYKEPCKCKADLPDCTDRPLRYLTDECPDLDLLTEGISQNKRLTELTIDLSSSSLPKCQRFFMALRENKVLQRVTVTRLRSADAFEVCQLIRQNGVQERVHLTWPITVTAPVQAAVRGLYLSSACIDCTDSQNRILQHGGLNWLPVWKHTRDLSLRLHCDQLVSGYAHLLSYLNVTIDLRNLCLNIEGRIADKRLRQNLMMTLLGNPGLRKLKIVGGLVVDRDEVRDFAKALCFNDSLFDFSLFRDTTQESSDVVPIESILSHMSYLVTRNRTLCFLGHDKVPNSSDFQAVHRAVRRNRALAMRAAHFVVGVDKSDYCAKALSLVRNSQQLLFDVMRLAAIGEGEAAARIQRILTRQE</sequence>
<name>A0ACB7RQ12_HYAAI</name>
<accession>A0ACB7RQ12</accession>
<gene>
    <name evidence="1" type="ORF">HPB50_019618</name>
</gene>
<evidence type="ECO:0000313" key="1">
    <source>
        <dbReference type="EMBL" id="KAH6924580.1"/>
    </source>
</evidence>
<organism evidence="1 2">
    <name type="scientific">Hyalomma asiaticum</name>
    <name type="common">Tick</name>
    <dbReference type="NCBI Taxonomy" id="266040"/>
    <lineage>
        <taxon>Eukaryota</taxon>
        <taxon>Metazoa</taxon>
        <taxon>Ecdysozoa</taxon>
        <taxon>Arthropoda</taxon>
        <taxon>Chelicerata</taxon>
        <taxon>Arachnida</taxon>
        <taxon>Acari</taxon>
        <taxon>Parasitiformes</taxon>
        <taxon>Ixodida</taxon>
        <taxon>Ixodoidea</taxon>
        <taxon>Ixodidae</taxon>
        <taxon>Hyalomminae</taxon>
        <taxon>Hyalomma</taxon>
    </lineage>
</organism>
<comment type="caution">
    <text evidence="1">The sequence shown here is derived from an EMBL/GenBank/DDBJ whole genome shotgun (WGS) entry which is preliminary data.</text>
</comment>
<evidence type="ECO:0000313" key="2">
    <source>
        <dbReference type="Proteomes" id="UP000821845"/>
    </source>
</evidence>
<protein>
    <submittedName>
        <fullName evidence="1">Uncharacterized protein</fullName>
    </submittedName>
</protein>
<dbReference type="EMBL" id="CM023488">
    <property type="protein sequence ID" value="KAH6924580.1"/>
    <property type="molecule type" value="Genomic_DNA"/>
</dbReference>
<keyword evidence="2" id="KW-1185">Reference proteome</keyword>
<dbReference type="Proteomes" id="UP000821845">
    <property type="component" value="Chromosome 8"/>
</dbReference>
<proteinExistence type="predicted"/>
<reference evidence="1" key="1">
    <citation type="submission" date="2020-05" db="EMBL/GenBank/DDBJ databases">
        <title>Large-scale comparative analyses of tick genomes elucidate their genetic diversity and vector capacities.</title>
        <authorList>
            <person name="Jia N."/>
            <person name="Wang J."/>
            <person name="Shi W."/>
            <person name="Du L."/>
            <person name="Sun Y."/>
            <person name="Zhan W."/>
            <person name="Jiang J."/>
            <person name="Wang Q."/>
            <person name="Zhang B."/>
            <person name="Ji P."/>
            <person name="Sakyi L.B."/>
            <person name="Cui X."/>
            <person name="Yuan T."/>
            <person name="Jiang B."/>
            <person name="Yang W."/>
            <person name="Lam T.T.-Y."/>
            <person name="Chang Q."/>
            <person name="Ding S."/>
            <person name="Wang X."/>
            <person name="Zhu J."/>
            <person name="Ruan X."/>
            <person name="Zhao L."/>
            <person name="Wei J."/>
            <person name="Que T."/>
            <person name="Du C."/>
            <person name="Cheng J."/>
            <person name="Dai P."/>
            <person name="Han X."/>
            <person name="Huang E."/>
            <person name="Gao Y."/>
            <person name="Liu J."/>
            <person name="Shao H."/>
            <person name="Ye R."/>
            <person name="Li L."/>
            <person name="Wei W."/>
            <person name="Wang X."/>
            <person name="Wang C."/>
            <person name="Yang T."/>
            <person name="Huo Q."/>
            <person name="Li W."/>
            <person name="Guo W."/>
            <person name="Chen H."/>
            <person name="Zhou L."/>
            <person name="Ni X."/>
            <person name="Tian J."/>
            <person name="Zhou Y."/>
            <person name="Sheng Y."/>
            <person name="Liu T."/>
            <person name="Pan Y."/>
            <person name="Xia L."/>
            <person name="Li J."/>
            <person name="Zhao F."/>
            <person name="Cao W."/>
        </authorList>
    </citation>
    <scope>NUCLEOTIDE SEQUENCE</scope>
    <source>
        <strain evidence="1">Hyas-2018</strain>
    </source>
</reference>